<evidence type="ECO:0000313" key="10">
    <source>
        <dbReference type="EMBL" id="QLY34318.1"/>
    </source>
</evidence>
<keyword evidence="8" id="KW-1133">Transmembrane helix</keyword>
<dbReference type="Gene3D" id="3.30.200.20">
    <property type="entry name" value="Phosphorylase Kinase, domain 1"/>
    <property type="match status" value="1"/>
</dbReference>
<keyword evidence="2" id="KW-0723">Serine/threonine-protein kinase</keyword>
<evidence type="ECO:0000256" key="2">
    <source>
        <dbReference type="ARBA" id="ARBA00022527"/>
    </source>
</evidence>
<dbReference type="CDD" id="cd14014">
    <property type="entry name" value="STKc_PknB_like"/>
    <property type="match status" value="1"/>
</dbReference>
<feature type="region of interest" description="Disordered" evidence="7">
    <location>
        <begin position="257"/>
        <end position="446"/>
    </location>
</feature>
<protein>
    <recommendedName>
        <fullName evidence="1">non-specific serine/threonine protein kinase</fullName>
        <ecNumber evidence="1">2.7.11.1</ecNumber>
    </recommendedName>
</protein>
<evidence type="ECO:0000313" key="11">
    <source>
        <dbReference type="Proteomes" id="UP000515512"/>
    </source>
</evidence>
<dbReference type="SMART" id="SM00220">
    <property type="entry name" value="S_TKc"/>
    <property type="match status" value="1"/>
</dbReference>
<organism evidence="10 11">
    <name type="scientific">Nocardia huaxiensis</name>
    <dbReference type="NCBI Taxonomy" id="2755382"/>
    <lineage>
        <taxon>Bacteria</taxon>
        <taxon>Bacillati</taxon>
        <taxon>Actinomycetota</taxon>
        <taxon>Actinomycetes</taxon>
        <taxon>Mycobacteriales</taxon>
        <taxon>Nocardiaceae</taxon>
        <taxon>Nocardia</taxon>
    </lineage>
</organism>
<dbReference type="GO" id="GO:0005524">
    <property type="term" value="F:ATP binding"/>
    <property type="evidence" value="ECO:0007669"/>
    <property type="project" value="UniProtKB-KW"/>
</dbReference>
<evidence type="ECO:0000256" key="4">
    <source>
        <dbReference type="ARBA" id="ARBA00022741"/>
    </source>
</evidence>
<evidence type="ECO:0000256" key="6">
    <source>
        <dbReference type="ARBA" id="ARBA00022840"/>
    </source>
</evidence>
<feature type="compositionally biased region" description="Pro residues" evidence="7">
    <location>
        <begin position="294"/>
        <end position="314"/>
    </location>
</feature>
<dbReference type="FunFam" id="1.10.510.10:FF:000021">
    <property type="entry name" value="Serine/threonine protein kinase"/>
    <property type="match status" value="1"/>
</dbReference>
<accession>A0A7D6ZID9</accession>
<feature type="transmembrane region" description="Helical" evidence="8">
    <location>
        <begin position="451"/>
        <end position="473"/>
    </location>
</feature>
<dbReference type="Proteomes" id="UP000515512">
    <property type="component" value="Chromosome"/>
</dbReference>
<dbReference type="InterPro" id="IPR000719">
    <property type="entry name" value="Prot_kinase_dom"/>
</dbReference>
<keyword evidence="8" id="KW-0472">Membrane</keyword>
<evidence type="ECO:0000256" key="7">
    <source>
        <dbReference type="SAM" id="MobiDB-lite"/>
    </source>
</evidence>
<dbReference type="AlphaFoldDB" id="A0A7D6ZID9"/>
<keyword evidence="8" id="KW-0812">Transmembrane</keyword>
<name>A0A7D6ZID9_9NOCA</name>
<keyword evidence="5 10" id="KW-0418">Kinase</keyword>
<dbReference type="PROSITE" id="PS50011">
    <property type="entry name" value="PROTEIN_KINASE_DOM"/>
    <property type="match status" value="1"/>
</dbReference>
<evidence type="ECO:0000256" key="5">
    <source>
        <dbReference type="ARBA" id="ARBA00022777"/>
    </source>
</evidence>
<feature type="compositionally biased region" description="Pro residues" evidence="7">
    <location>
        <begin position="412"/>
        <end position="437"/>
    </location>
</feature>
<feature type="domain" description="Protein kinase" evidence="9">
    <location>
        <begin position="1"/>
        <end position="257"/>
    </location>
</feature>
<keyword evidence="4" id="KW-0547">Nucleotide-binding</keyword>
<keyword evidence="3" id="KW-0808">Transferase</keyword>
<feature type="compositionally biased region" description="Polar residues" evidence="7">
    <location>
        <begin position="332"/>
        <end position="357"/>
    </location>
</feature>
<dbReference type="GO" id="GO:0004674">
    <property type="term" value="F:protein serine/threonine kinase activity"/>
    <property type="evidence" value="ECO:0007669"/>
    <property type="project" value="UniProtKB-KW"/>
</dbReference>
<dbReference type="EC" id="2.7.11.1" evidence="1"/>
<feature type="compositionally biased region" description="Polar residues" evidence="7">
    <location>
        <begin position="392"/>
        <end position="410"/>
    </location>
</feature>
<dbReference type="Gene3D" id="1.10.510.10">
    <property type="entry name" value="Transferase(Phosphotransferase) domain 1"/>
    <property type="match status" value="1"/>
</dbReference>
<dbReference type="EMBL" id="CP059399">
    <property type="protein sequence ID" value="QLY34318.1"/>
    <property type="molecule type" value="Genomic_DNA"/>
</dbReference>
<gene>
    <name evidence="10" type="ORF">H0264_12125</name>
</gene>
<dbReference type="PANTHER" id="PTHR43289:SF6">
    <property type="entry name" value="SERINE_THREONINE-PROTEIN KINASE NEKL-3"/>
    <property type="match status" value="1"/>
</dbReference>
<proteinExistence type="predicted"/>
<keyword evidence="6" id="KW-0067">ATP-binding</keyword>
<dbReference type="PANTHER" id="PTHR43289">
    <property type="entry name" value="MITOGEN-ACTIVATED PROTEIN KINASE KINASE KINASE 20-RELATED"/>
    <property type="match status" value="1"/>
</dbReference>
<dbReference type="PROSITE" id="PS00108">
    <property type="entry name" value="PROTEIN_KINASE_ST"/>
    <property type="match status" value="1"/>
</dbReference>
<dbReference type="KEGG" id="nhu:H0264_12125"/>
<evidence type="ECO:0000256" key="1">
    <source>
        <dbReference type="ARBA" id="ARBA00012513"/>
    </source>
</evidence>
<dbReference type="Pfam" id="PF00069">
    <property type="entry name" value="Pkinase"/>
    <property type="match status" value="1"/>
</dbReference>
<evidence type="ECO:0000256" key="3">
    <source>
        <dbReference type="ARBA" id="ARBA00022679"/>
    </source>
</evidence>
<keyword evidence="11" id="KW-1185">Reference proteome</keyword>
<evidence type="ECO:0000256" key="8">
    <source>
        <dbReference type="SAM" id="Phobius"/>
    </source>
</evidence>
<evidence type="ECO:0000259" key="9">
    <source>
        <dbReference type="PROSITE" id="PS50011"/>
    </source>
</evidence>
<feature type="compositionally biased region" description="Pro residues" evidence="7">
    <location>
        <begin position="260"/>
        <end position="287"/>
    </location>
</feature>
<dbReference type="InterPro" id="IPR008271">
    <property type="entry name" value="Ser/Thr_kinase_AS"/>
</dbReference>
<reference evidence="10 11" key="1">
    <citation type="submission" date="2020-07" db="EMBL/GenBank/DDBJ databases">
        <authorList>
            <person name="Zhuang K."/>
            <person name="Ran Y."/>
        </authorList>
    </citation>
    <scope>NUCLEOTIDE SEQUENCE [LARGE SCALE GENOMIC DNA]</scope>
    <source>
        <strain evidence="10 11">WCH-YHL-001</strain>
    </source>
</reference>
<sequence>MGSVYLAQHPRLPRKTALKLLNQEMFSDNEIRARFVREADLVAQLDHPNIVTVYDRGTEGEQLWISMQYIDGVNATAVNPGSLPPMRAAQIIGETAKALDYAHAQGVLHRDVKPANILLARSSGKTGAGLERVYLTDFGIARLRDDTGHLTQTGTVTATLAYASPEQLTGATLDGRSDQYALACTLFQLLTGAVPFEGTSPAAVIRGHLQQPPPPASPLRPELPRAIDAVLARALAKRPQERFRSCAEFAAAAERALTAPPVPPRPPTPARPQPVVQPPRQPTPNRPQPVVQQPVPPRPPTPSAGRPLVPPPNQGPAYQNPSPATPTPAYQGPQSSGQAPVYPNPQSSAANPVQQGQQPPPINPAFVKQQSSSANPAYPGPQPPSVNPSFKGPQSGTANPVYPNQQSSPVNPVVPGPQSPQPTPAYAPRPAYNPPAAPSNFRPPQRKSTPVGWIVFVVTAVIVVAIVAIALIAKANKSLPDPGAPSAPTTVALAQVFPASDLLGHS</sequence>
<dbReference type="InterPro" id="IPR011009">
    <property type="entry name" value="Kinase-like_dom_sf"/>
</dbReference>
<dbReference type="SUPFAM" id="SSF56112">
    <property type="entry name" value="Protein kinase-like (PK-like)"/>
    <property type="match status" value="1"/>
</dbReference>